<dbReference type="Proteomes" id="UP000002730">
    <property type="component" value="Chromosome"/>
</dbReference>
<accession>D9STA5</accession>
<evidence type="ECO:0000313" key="2">
    <source>
        <dbReference type="Proteomes" id="UP000002730"/>
    </source>
</evidence>
<reference evidence="1 2" key="1">
    <citation type="submission" date="2010-08" db="EMBL/GenBank/DDBJ databases">
        <title>Complete sequence of Clostridium cellulovorans 743B.</title>
        <authorList>
            <consortium name="US DOE Joint Genome Institute"/>
            <person name="Lucas S."/>
            <person name="Copeland A."/>
            <person name="Lapidus A."/>
            <person name="Cheng J.-F."/>
            <person name="Bruce D."/>
            <person name="Goodwin L."/>
            <person name="Pitluck S."/>
            <person name="Chertkov O."/>
            <person name="Detter J.C."/>
            <person name="Han C."/>
            <person name="Tapia R."/>
            <person name="Land M."/>
            <person name="Hauser L."/>
            <person name="Chang Y.-J."/>
            <person name="Jeffries C."/>
            <person name="Kyrpides N."/>
            <person name="Ivanova N."/>
            <person name="Mikhailova N."/>
            <person name="Hemme C.L."/>
            <person name="Woyke T."/>
        </authorList>
    </citation>
    <scope>NUCLEOTIDE SEQUENCE [LARGE SCALE GENOMIC DNA]</scope>
    <source>
        <strain evidence="2">ATCC 35296 / DSM 3052 / OCM 3 / 743B</strain>
    </source>
</reference>
<protein>
    <recommendedName>
        <fullName evidence="3">Regulatory protein YycH-like domain-containing protein</fullName>
    </recommendedName>
</protein>
<dbReference type="RefSeq" id="WP_010076433.1">
    <property type="nucleotide sequence ID" value="NC_014393.1"/>
</dbReference>
<dbReference type="KEGG" id="ccb:Clocel_0955"/>
<sequence>MKKKNIVWIGLFLIIGVHITKTVYISIKYNIDRIQTTMVQNIKTFSSENLSNKAVKKIPAYEVENTTDLEKDKEVALEIFGFSKDCYIDEQEDRIIFSDGSKNLDVYKNTGGFYYTDNSARSSSTNIDLSKVDVNKIYEKCEQILETLDIEDVSRGDIVPGSTSYTGNSDIPTITLISVGYARLLDNKKVGGFGSISFSFDSEGNIASAMVSVKRYKEVGKVPVVSAKAALNRFKDGENGHLSTDDSKSTEAIIKEAELVYWIDDFYKDKIILKPVYLMKGKTLDSDKKENADVRIITSAVG</sequence>
<gene>
    <name evidence="1" type="ordered locus">Clocel_0955</name>
</gene>
<dbReference type="HOGENOM" id="CLU_890539_0_0_9"/>
<organism evidence="1 2">
    <name type="scientific">Clostridium cellulovorans (strain ATCC 35296 / DSM 3052 / OCM 3 / 743B)</name>
    <dbReference type="NCBI Taxonomy" id="573061"/>
    <lineage>
        <taxon>Bacteria</taxon>
        <taxon>Bacillati</taxon>
        <taxon>Bacillota</taxon>
        <taxon>Clostridia</taxon>
        <taxon>Eubacteriales</taxon>
        <taxon>Clostridiaceae</taxon>
        <taxon>Clostridium</taxon>
    </lineage>
</organism>
<name>D9STA5_CLOC7</name>
<dbReference type="OrthoDB" id="2986940at2"/>
<evidence type="ECO:0008006" key="3">
    <source>
        <dbReference type="Google" id="ProtNLM"/>
    </source>
</evidence>
<evidence type="ECO:0000313" key="1">
    <source>
        <dbReference type="EMBL" id="ADL50721.1"/>
    </source>
</evidence>
<proteinExistence type="predicted"/>
<dbReference type="EMBL" id="CP002160">
    <property type="protein sequence ID" value="ADL50721.1"/>
    <property type="molecule type" value="Genomic_DNA"/>
</dbReference>
<dbReference type="AlphaFoldDB" id="D9STA5"/>
<keyword evidence="2" id="KW-1185">Reference proteome</keyword>